<evidence type="ECO:0000313" key="3">
    <source>
        <dbReference type="Proteomes" id="UP000256379"/>
    </source>
</evidence>
<keyword evidence="1" id="KW-0690">Ribosome biogenesis</keyword>
<name>A0A3D8IQ90_9HELI</name>
<proteinExistence type="predicted"/>
<evidence type="ECO:0000313" key="2">
    <source>
        <dbReference type="EMBL" id="RDU67085.1"/>
    </source>
</evidence>
<dbReference type="RefSeq" id="WP_115542381.1">
    <property type="nucleotide sequence ID" value="NZ_NXLQ01000002.1"/>
</dbReference>
<dbReference type="AlphaFoldDB" id="A0A3D8IQ90"/>
<sequence length="119" mass="13972">MQNRIIQERRESFLREILSEALGNLQDSRLNNLQVTRVECSKGKYDAKVFIEKGDLSLQEQEQIIRAFKKAKSIIGEYIVNVSGWHTAPKLSLRFDRELEMQNRLDKIFMQINDTTNNK</sequence>
<evidence type="ECO:0000256" key="1">
    <source>
        <dbReference type="ARBA" id="ARBA00022517"/>
    </source>
</evidence>
<dbReference type="EMBL" id="NXLQ01000002">
    <property type="protein sequence ID" value="RDU67085.1"/>
    <property type="molecule type" value="Genomic_DNA"/>
</dbReference>
<reference evidence="2 3" key="1">
    <citation type="submission" date="2018-04" db="EMBL/GenBank/DDBJ databases">
        <title>Novel Campyloabacter and Helicobacter Species and Strains.</title>
        <authorList>
            <person name="Mannion A.J."/>
            <person name="Shen Z."/>
            <person name="Fox J.G."/>
        </authorList>
    </citation>
    <scope>NUCLEOTIDE SEQUENCE [LARGE SCALE GENOMIC DNA]</scope>
    <source>
        <strain evidence="2 3">MIT 17-337</strain>
    </source>
</reference>
<accession>A0A3D8IQ90</accession>
<comment type="caution">
    <text evidence="2">The sequence shown here is derived from an EMBL/GenBank/DDBJ whole genome shotgun (WGS) entry which is preliminary data.</text>
</comment>
<dbReference type="Gene3D" id="3.30.300.20">
    <property type="match status" value="1"/>
</dbReference>
<dbReference type="InterPro" id="IPR015946">
    <property type="entry name" value="KH_dom-like_a/b"/>
</dbReference>
<dbReference type="InterPro" id="IPR023799">
    <property type="entry name" value="RbfA_dom_sf"/>
</dbReference>
<dbReference type="SUPFAM" id="SSF89919">
    <property type="entry name" value="Ribosome-binding factor A, RbfA"/>
    <property type="match status" value="1"/>
</dbReference>
<dbReference type="NCBIfam" id="TIGR00082">
    <property type="entry name" value="rbfA"/>
    <property type="match status" value="1"/>
</dbReference>
<dbReference type="OrthoDB" id="5339518at2"/>
<dbReference type="Pfam" id="PF02033">
    <property type="entry name" value="RBFA"/>
    <property type="match status" value="1"/>
</dbReference>
<dbReference type="InterPro" id="IPR000238">
    <property type="entry name" value="RbfA"/>
</dbReference>
<gene>
    <name evidence="2" type="primary">rbfA</name>
    <name evidence="2" type="ORF">CQA53_02175</name>
</gene>
<organism evidence="2 3">
    <name type="scientific">Helicobacter didelphidarum</name>
    <dbReference type="NCBI Taxonomy" id="2040648"/>
    <lineage>
        <taxon>Bacteria</taxon>
        <taxon>Pseudomonadati</taxon>
        <taxon>Campylobacterota</taxon>
        <taxon>Epsilonproteobacteria</taxon>
        <taxon>Campylobacterales</taxon>
        <taxon>Helicobacteraceae</taxon>
        <taxon>Helicobacter</taxon>
    </lineage>
</organism>
<dbReference type="GO" id="GO:0006364">
    <property type="term" value="P:rRNA processing"/>
    <property type="evidence" value="ECO:0007669"/>
    <property type="project" value="InterPro"/>
</dbReference>
<protein>
    <submittedName>
        <fullName evidence="2">30S ribosome-binding factor RbfA</fullName>
    </submittedName>
</protein>
<dbReference type="Proteomes" id="UP000256379">
    <property type="component" value="Unassembled WGS sequence"/>
</dbReference>
<keyword evidence="3" id="KW-1185">Reference proteome</keyword>